<dbReference type="SUPFAM" id="SSF53720">
    <property type="entry name" value="ALDH-like"/>
    <property type="match status" value="1"/>
</dbReference>
<gene>
    <name evidence="3" type="ORF">ACFFTL_39675</name>
</gene>
<accession>A0ABV5RMY2</accession>
<dbReference type="RefSeq" id="WP_345509824.1">
    <property type="nucleotide sequence ID" value="NZ_BAAAXD010000005.1"/>
</dbReference>
<dbReference type="PANTHER" id="PTHR43353">
    <property type="entry name" value="SUCCINATE-SEMIALDEHYDE DEHYDROGENASE, MITOCHONDRIAL"/>
    <property type="match status" value="1"/>
</dbReference>
<evidence type="ECO:0000256" key="1">
    <source>
        <dbReference type="ARBA" id="ARBA00023002"/>
    </source>
</evidence>
<dbReference type="Proteomes" id="UP001589710">
    <property type="component" value="Unassembled WGS sequence"/>
</dbReference>
<dbReference type="Pfam" id="PF00171">
    <property type="entry name" value="Aldedh"/>
    <property type="match status" value="1"/>
</dbReference>
<evidence type="ECO:0000259" key="2">
    <source>
        <dbReference type="Pfam" id="PF00171"/>
    </source>
</evidence>
<dbReference type="InterPro" id="IPR016161">
    <property type="entry name" value="Ald_DH/histidinol_DH"/>
</dbReference>
<dbReference type="Gene3D" id="3.40.605.10">
    <property type="entry name" value="Aldehyde Dehydrogenase, Chain A, domain 1"/>
    <property type="match status" value="1"/>
</dbReference>
<dbReference type="InterPro" id="IPR016162">
    <property type="entry name" value="Ald_DH_N"/>
</dbReference>
<dbReference type="Gene3D" id="3.40.309.10">
    <property type="entry name" value="Aldehyde Dehydrogenase, Chain A, domain 2"/>
    <property type="match status" value="1"/>
</dbReference>
<evidence type="ECO:0000313" key="3">
    <source>
        <dbReference type="EMBL" id="MFB9578229.1"/>
    </source>
</evidence>
<dbReference type="InterPro" id="IPR016163">
    <property type="entry name" value="Ald_DH_C"/>
</dbReference>
<dbReference type="InterPro" id="IPR050740">
    <property type="entry name" value="Aldehyde_DH_Superfamily"/>
</dbReference>
<sequence>MSVTSFDPRTGAVIATVADTSADELQAVLAAASAAAPQLVATSPAERRTWLHAVADALELHRDDLARLADQETALGLERLTGEVTRAAGQLRFYGDVAAEGSYLEVTVDEPTATTPRLIRTNRPLGPVAVFGASNFPFAFSVLGNDTAMALATGCPVVAKAHPAHAGLSMRQAEIAREALAGAGAPRGTFAAVSGHQVGVDLVKAQEIAAVGFTGSQAGGLALWRIANEREVVIPVYAEMGTVNPVVVTRAGAADIDAVAKGLVGSFTLGSGQFCTKPGLLLAPKDSGAAQAVAAALRGAEPAPVMLTEAIAQGIPTGIREMIAAGAELIAEVAPAEGATGWAAPAVVLAAPADDLTPGSRLLEETFGAVVLVTEYDDDRALADAVRRLQCSLVASVFTGGADDVQAPGVVALLSAKVGRVAVDEWPTGVAFTWAQQHGGPWPATSAPAATSVGAYGLARFVRPVAYQSAHDAWLPPEAQAANPWGLPRRVNGVRG</sequence>
<feature type="domain" description="Aldehyde dehydrogenase" evidence="2">
    <location>
        <begin position="4"/>
        <end position="430"/>
    </location>
</feature>
<comment type="caution">
    <text evidence="3">The sequence shown here is derived from an EMBL/GenBank/DDBJ whole genome shotgun (WGS) entry which is preliminary data.</text>
</comment>
<organism evidence="3 4">
    <name type="scientific">Streptomyces yanii</name>
    <dbReference type="NCBI Taxonomy" id="78510"/>
    <lineage>
        <taxon>Bacteria</taxon>
        <taxon>Bacillati</taxon>
        <taxon>Actinomycetota</taxon>
        <taxon>Actinomycetes</taxon>
        <taxon>Kitasatosporales</taxon>
        <taxon>Streptomycetaceae</taxon>
        <taxon>Streptomyces</taxon>
    </lineage>
</organism>
<protein>
    <submittedName>
        <fullName evidence="3">Aldehyde dehydrogenase family protein</fullName>
    </submittedName>
</protein>
<dbReference type="PANTHER" id="PTHR43353:SF3">
    <property type="entry name" value="ALDEHYDE DEHYDROGENASE-RELATED"/>
    <property type="match status" value="1"/>
</dbReference>
<keyword evidence="4" id="KW-1185">Reference proteome</keyword>
<dbReference type="InterPro" id="IPR015590">
    <property type="entry name" value="Aldehyde_DH_dom"/>
</dbReference>
<dbReference type="EMBL" id="JBHMCG010000170">
    <property type="protein sequence ID" value="MFB9578229.1"/>
    <property type="molecule type" value="Genomic_DNA"/>
</dbReference>
<evidence type="ECO:0000313" key="4">
    <source>
        <dbReference type="Proteomes" id="UP001589710"/>
    </source>
</evidence>
<keyword evidence="1" id="KW-0560">Oxidoreductase</keyword>
<reference evidence="3 4" key="1">
    <citation type="submission" date="2024-09" db="EMBL/GenBank/DDBJ databases">
        <authorList>
            <person name="Sun Q."/>
            <person name="Mori K."/>
        </authorList>
    </citation>
    <scope>NUCLEOTIDE SEQUENCE [LARGE SCALE GENOMIC DNA]</scope>
    <source>
        <strain evidence="3 4">JCM 3331</strain>
    </source>
</reference>
<name>A0ABV5RMY2_9ACTN</name>
<proteinExistence type="predicted"/>